<dbReference type="Pfam" id="PF14310">
    <property type="entry name" value="Fn3-like"/>
    <property type="match status" value="1"/>
</dbReference>
<sequence>METARNDKSSIEARVEDLLSRMTLEQKMTQLQCMMVRGNPDESLAYFPEGVGQLTQMGGSKSMEANVAFAKEAQDIVTKSNSFGIPALLHCEAVTGVNVTGATTFPSAIGLGATWNPETVEEMSEIIRDQMLAIGVRQALSPVMDIARDPRWGRVGETYGEDPTLSAAMSVAFTRGLQGDELQEGVVATAKHFLGYGFGEGGLNMASNPIPPRELREVYAKPFQAAITEAGLESVMNSYGAIDGELIIKSKRILNDLLRDEMGFEGIVVGDYMSINRIVDLKLAPDPAVGGIEAIKAGLDVELPYPYGYSRGLLAAVKEGLLDESFIDRAVRRVLQTKFKLGLFENPYPREELLEEAYGSERTIDHNLKAARESIVLLKNEGILPLDKNIKKIAVIGPHANSLRLLFGCYTYPATLEMGLNGESNQMAGIIAGEANSESFDAEKCYEGSRIYRELPLVTETINQLYGDKTPTILASIKAKCPHAHVVYVQGCDIAGTNRDGFEAAVNAAKDADVVILTLGGKYGWGRSCTTGEGIDSTDIGLNGVQEELAKVIFETDTPAVVVHMDAKPLSSEFITERYPAIIENWFPGDTGGAALADVLFGDYNPAGRLPITAARNAGQIPIYAMHRKGDSYIPIKGMVLSRYIQGPKKPLFYFGDGKSYTTFEYSDLQMDKAVQSDGTLNLSCKITNTGTMDGDEVIQLYVTDEISSMLRPNMELAGFKRLSVKAGQTKTVHFAIKADQFAFLDADMKWIVEAGEMTVRVGASSNDIRLSDTFEIKDTAYIDAKKRGFYANAKVT</sequence>
<dbReference type="SUPFAM" id="SSF52279">
    <property type="entry name" value="Beta-D-glucan exohydrolase, C-terminal domain"/>
    <property type="match status" value="1"/>
</dbReference>
<dbReference type="InterPro" id="IPR002772">
    <property type="entry name" value="Glyco_hydro_3_C"/>
</dbReference>
<feature type="domain" description="Fibronectin type III-like" evidence="3">
    <location>
        <begin position="697"/>
        <end position="766"/>
    </location>
</feature>
<dbReference type="FunFam" id="2.60.40.10:FF:000495">
    <property type="entry name" value="Periplasmic beta-glucosidase"/>
    <property type="match status" value="1"/>
</dbReference>
<protein>
    <submittedName>
        <fullName evidence="4">Beta-glucosidase</fullName>
    </submittedName>
</protein>
<dbReference type="PRINTS" id="PR00133">
    <property type="entry name" value="GLHYDRLASE3"/>
</dbReference>
<comment type="similarity">
    <text evidence="1">Belongs to the glycosyl hydrolase 3 family.</text>
</comment>
<dbReference type="InterPro" id="IPR051915">
    <property type="entry name" value="Cellulose_Degrad_GH3"/>
</dbReference>
<organism evidence="4 5">
    <name type="scientific">Paenibacillus prosopidis</name>
    <dbReference type="NCBI Taxonomy" id="630520"/>
    <lineage>
        <taxon>Bacteria</taxon>
        <taxon>Bacillati</taxon>
        <taxon>Bacillota</taxon>
        <taxon>Bacilli</taxon>
        <taxon>Bacillales</taxon>
        <taxon>Paenibacillaceae</taxon>
        <taxon>Paenibacillus</taxon>
    </lineage>
</organism>
<dbReference type="InterPro" id="IPR001764">
    <property type="entry name" value="Glyco_hydro_3_N"/>
</dbReference>
<gene>
    <name evidence="4" type="ORF">DFP97_113172</name>
</gene>
<dbReference type="Gene3D" id="3.20.20.300">
    <property type="entry name" value="Glycoside hydrolase, family 3, N-terminal domain"/>
    <property type="match status" value="1"/>
</dbReference>
<dbReference type="InterPro" id="IPR026891">
    <property type="entry name" value="Fn3-like"/>
</dbReference>
<name>A0A368VP46_9BACL</name>
<evidence type="ECO:0000256" key="2">
    <source>
        <dbReference type="ARBA" id="ARBA00022801"/>
    </source>
</evidence>
<dbReference type="EMBL" id="QPJD01000013">
    <property type="protein sequence ID" value="RCW43499.1"/>
    <property type="molecule type" value="Genomic_DNA"/>
</dbReference>
<dbReference type="Pfam" id="PF01915">
    <property type="entry name" value="Glyco_hydro_3_C"/>
    <property type="match status" value="1"/>
</dbReference>
<dbReference type="GO" id="GO:0009251">
    <property type="term" value="P:glucan catabolic process"/>
    <property type="evidence" value="ECO:0007669"/>
    <property type="project" value="TreeGrafter"/>
</dbReference>
<dbReference type="InterPro" id="IPR013783">
    <property type="entry name" value="Ig-like_fold"/>
</dbReference>
<proteinExistence type="inferred from homology"/>
<accession>A0A368VP46</accession>
<dbReference type="SMART" id="SM01217">
    <property type="entry name" value="Fn3_like"/>
    <property type="match status" value="1"/>
</dbReference>
<keyword evidence="5" id="KW-1185">Reference proteome</keyword>
<keyword evidence="2" id="KW-0378">Hydrolase</keyword>
<dbReference type="SUPFAM" id="SSF51445">
    <property type="entry name" value="(Trans)glycosidases"/>
    <property type="match status" value="1"/>
</dbReference>
<dbReference type="AlphaFoldDB" id="A0A368VP46"/>
<comment type="caution">
    <text evidence="4">The sequence shown here is derived from an EMBL/GenBank/DDBJ whole genome shotgun (WGS) entry which is preliminary data.</text>
</comment>
<evidence type="ECO:0000256" key="1">
    <source>
        <dbReference type="ARBA" id="ARBA00005336"/>
    </source>
</evidence>
<evidence type="ECO:0000313" key="5">
    <source>
        <dbReference type="Proteomes" id="UP000252415"/>
    </source>
</evidence>
<reference evidence="4 5" key="1">
    <citation type="submission" date="2018-07" db="EMBL/GenBank/DDBJ databases">
        <title>Genomic Encyclopedia of Type Strains, Phase III (KMG-III): the genomes of soil and plant-associated and newly described type strains.</title>
        <authorList>
            <person name="Whitman W."/>
        </authorList>
    </citation>
    <scope>NUCLEOTIDE SEQUENCE [LARGE SCALE GENOMIC DNA]</scope>
    <source>
        <strain evidence="4 5">CECT 7506</strain>
    </source>
</reference>
<dbReference type="PANTHER" id="PTHR30620:SF123">
    <property type="entry name" value="BETA-XYLOSIDASE"/>
    <property type="match status" value="1"/>
</dbReference>
<dbReference type="Proteomes" id="UP000252415">
    <property type="component" value="Unassembled WGS sequence"/>
</dbReference>
<dbReference type="Gene3D" id="3.40.50.1700">
    <property type="entry name" value="Glycoside hydrolase family 3 C-terminal domain"/>
    <property type="match status" value="1"/>
</dbReference>
<dbReference type="InterPro" id="IPR036881">
    <property type="entry name" value="Glyco_hydro_3_C_sf"/>
</dbReference>
<evidence type="ECO:0000259" key="3">
    <source>
        <dbReference type="SMART" id="SM01217"/>
    </source>
</evidence>
<dbReference type="RefSeq" id="WP_220271183.1">
    <property type="nucleotide sequence ID" value="NZ_QPJD01000013.1"/>
</dbReference>
<dbReference type="InterPro" id="IPR017853">
    <property type="entry name" value="GH"/>
</dbReference>
<dbReference type="InterPro" id="IPR036962">
    <property type="entry name" value="Glyco_hydro_3_N_sf"/>
</dbReference>
<evidence type="ECO:0000313" key="4">
    <source>
        <dbReference type="EMBL" id="RCW43499.1"/>
    </source>
</evidence>
<dbReference type="Gene3D" id="2.60.40.10">
    <property type="entry name" value="Immunoglobulins"/>
    <property type="match status" value="1"/>
</dbReference>
<dbReference type="GO" id="GO:0008422">
    <property type="term" value="F:beta-glucosidase activity"/>
    <property type="evidence" value="ECO:0007669"/>
    <property type="project" value="TreeGrafter"/>
</dbReference>
<dbReference type="Pfam" id="PF00933">
    <property type="entry name" value="Glyco_hydro_3"/>
    <property type="match status" value="1"/>
</dbReference>
<dbReference type="PANTHER" id="PTHR30620">
    <property type="entry name" value="PERIPLASMIC BETA-GLUCOSIDASE-RELATED"/>
    <property type="match status" value="1"/>
</dbReference>